<evidence type="ECO:0000256" key="2">
    <source>
        <dbReference type="ARBA" id="ARBA00023125"/>
    </source>
</evidence>
<keyword evidence="8" id="KW-1185">Reference proteome</keyword>
<dbReference type="Pfam" id="PF09339">
    <property type="entry name" value="HTH_IclR"/>
    <property type="match status" value="1"/>
</dbReference>
<dbReference type="AlphaFoldDB" id="A0A317FM95"/>
<accession>A0A317FM95</accession>
<evidence type="ECO:0000259" key="6">
    <source>
        <dbReference type="PROSITE" id="PS51078"/>
    </source>
</evidence>
<dbReference type="PROSITE" id="PS51077">
    <property type="entry name" value="HTH_ICLR"/>
    <property type="match status" value="1"/>
</dbReference>
<feature type="domain" description="HTH iclR-type" evidence="5">
    <location>
        <begin position="129"/>
        <end position="193"/>
    </location>
</feature>
<dbReference type="Gene3D" id="3.30.450.40">
    <property type="match status" value="1"/>
</dbReference>
<evidence type="ECO:0008006" key="9">
    <source>
        <dbReference type="Google" id="ProtNLM"/>
    </source>
</evidence>
<dbReference type="InterPro" id="IPR005471">
    <property type="entry name" value="Tscrpt_reg_IclR_N"/>
</dbReference>
<dbReference type="SMART" id="SM00346">
    <property type="entry name" value="HTH_ICLR"/>
    <property type="match status" value="1"/>
</dbReference>
<dbReference type="Proteomes" id="UP000245765">
    <property type="component" value="Unassembled WGS sequence"/>
</dbReference>
<evidence type="ECO:0000259" key="5">
    <source>
        <dbReference type="PROSITE" id="PS51077"/>
    </source>
</evidence>
<dbReference type="Gene3D" id="1.10.10.10">
    <property type="entry name" value="Winged helix-like DNA-binding domain superfamily/Winged helix DNA-binding domain"/>
    <property type="match status" value="1"/>
</dbReference>
<dbReference type="InterPro" id="IPR014757">
    <property type="entry name" value="Tscrpt_reg_IclR_C"/>
</dbReference>
<proteinExistence type="predicted"/>
<dbReference type="SUPFAM" id="SSF46785">
    <property type="entry name" value="Winged helix' DNA-binding domain"/>
    <property type="match status" value="1"/>
</dbReference>
<organism evidence="7 8">
    <name type="scientific">Falsiroseomonas bella</name>
    <dbReference type="NCBI Taxonomy" id="2184016"/>
    <lineage>
        <taxon>Bacteria</taxon>
        <taxon>Pseudomonadati</taxon>
        <taxon>Pseudomonadota</taxon>
        <taxon>Alphaproteobacteria</taxon>
        <taxon>Acetobacterales</taxon>
        <taxon>Roseomonadaceae</taxon>
        <taxon>Falsiroseomonas</taxon>
    </lineage>
</organism>
<dbReference type="Pfam" id="PF01614">
    <property type="entry name" value="IclR_C"/>
    <property type="match status" value="1"/>
</dbReference>
<dbReference type="GO" id="GO:0003700">
    <property type="term" value="F:DNA-binding transcription factor activity"/>
    <property type="evidence" value="ECO:0007669"/>
    <property type="project" value="TreeGrafter"/>
</dbReference>
<dbReference type="InterPro" id="IPR050707">
    <property type="entry name" value="HTH_MetabolicPath_Reg"/>
</dbReference>
<dbReference type="GO" id="GO:0045892">
    <property type="term" value="P:negative regulation of DNA-templated transcription"/>
    <property type="evidence" value="ECO:0007669"/>
    <property type="project" value="TreeGrafter"/>
</dbReference>
<dbReference type="PANTHER" id="PTHR30136">
    <property type="entry name" value="HELIX-TURN-HELIX TRANSCRIPTIONAL REGULATOR, ICLR FAMILY"/>
    <property type="match status" value="1"/>
</dbReference>
<evidence type="ECO:0000313" key="8">
    <source>
        <dbReference type="Proteomes" id="UP000245765"/>
    </source>
</evidence>
<name>A0A317FM95_9PROT</name>
<feature type="domain" description="IclR-ED" evidence="6">
    <location>
        <begin position="194"/>
        <end position="377"/>
    </location>
</feature>
<keyword evidence="1" id="KW-0805">Transcription regulation</keyword>
<comment type="caution">
    <text evidence="7">The sequence shown here is derived from an EMBL/GenBank/DDBJ whole genome shotgun (WGS) entry which is preliminary data.</text>
</comment>
<dbReference type="InterPro" id="IPR036390">
    <property type="entry name" value="WH_DNA-bd_sf"/>
</dbReference>
<gene>
    <name evidence="7" type="ORF">DFH01_05560</name>
</gene>
<dbReference type="GO" id="GO:0003677">
    <property type="term" value="F:DNA binding"/>
    <property type="evidence" value="ECO:0007669"/>
    <property type="project" value="UniProtKB-KW"/>
</dbReference>
<keyword evidence="2" id="KW-0238">DNA-binding</keyword>
<dbReference type="InterPro" id="IPR029016">
    <property type="entry name" value="GAF-like_dom_sf"/>
</dbReference>
<dbReference type="PANTHER" id="PTHR30136:SF24">
    <property type="entry name" value="HTH-TYPE TRANSCRIPTIONAL REPRESSOR ALLR"/>
    <property type="match status" value="1"/>
</dbReference>
<dbReference type="InterPro" id="IPR036388">
    <property type="entry name" value="WH-like_DNA-bd_sf"/>
</dbReference>
<evidence type="ECO:0000256" key="3">
    <source>
        <dbReference type="ARBA" id="ARBA00023163"/>
    </source>
</evidence>
<dbReference type="EMBL" id="QGNA01000001">
    <property type="protein sequence ID" value="PWS38726.1"/>
    <property type="molecule type" value="Genomic_DNA"/>
</dbReference>
<feature type="region of interest" description="Disordered" evidence="4">
    <location>
        <begin position="1"/>
        <end position="36"/>
    </location>
</feature>
<evidence type="ECO:0000313" key="7">
    <source>
        <dbReference type="EMBL" id="PWS38726.1"/>
    </source>
</evidence>
<sequence length="386" mass="39992">MSASAITGAPPAPSTISPMRASISDRPRMPRSGCPAARAMAPPLACSAAAPAWMASLAESPSQTPGASTGILPAPAAIKARNLSAAAKPIAPSALPSVAPPGRGLIARALFGMANTVRKTDCMGRPRLVKSATRALDVLELLAARPEAMSHGEIARALRIPKSSLTELLATLEQRHYVVREGSGTAERMRLGPAVLGLAGVLLRRTDVTRLAQPVVAALMTRTGESAALVVREGAEVVVVCKENCNQPILYSLQLGERGPVNASAGGKAILGASSAAEIEAYLALGALPRLTPRTITEPAALRREFATIARSGIAFSREEMIEGIIAMGHAVLDATGQPCAGLSVGVPKVRFTKEKERLLADALRAAAAEISAMLGWRDQPRRAAG</sequence>
<evidence type="ECO:0000256" key="4">
    <source>
        <dbReference type="SAM" id="MobiDB-lite"/>
    </source>
</evidence>
<dbReference type="PROSITE" id="PS51078">
    <property type="entry name" value="ICLR_ED"/>
    <property type="match status" value="1"/>
</dbReference>
<keyword evidence="3" id="KW-0804">Transcription</keyword>
<dbReference type="SUPFAM" id="SSF55781">
    <property type="entry name" value="GAF domain-like"/>
    <property type="match status" value="1"/>
</dbReference>
<reference evidence="8" key="1">
    <citation type="submission" date="2018-05" db="EMBL/GenBank/DDBJ databases">
        <authorList>
            <person name="Du Z."/>
            <person name="Wang X."/>
        </authorList>
    </citation>
    <scope>NUCLEOTIDE SEQUENCE [LARGE SCALE GENOMIC DNA]</scope>
    <source>
        <strain evidence="8">CQN31</strain>
    </source>
</reference>
<protein>
    <recommendedName>
        <fullName evidence="9">IclR family transcriptional regulator</fullName>
    </recommendedName>
</protein>
<evidence type="ECO:0000256" key="1">
    <source>
        <dbReference type="ARBA" id="ARBA00023015"/>
    </source>
</evidence>